<protein>
    <submittedName>
        <fullName evidence="1">Uncharacterized protein</fullName>
    </submittedName>
</protein>
<sequence length="92" mass="9638">IGASGNSDDDATIADGAGKMGAVGISGVEVVVSDFKSSEHRKGETLSATDTGGGELLMDHPLTMNEYQAQAPRWVRQLQPPLHPVQPGPQQK</sequence>
<gene>
    <name evidence="1" type="ORF">Tci_871767</name>
</gene>
<organism evidence="1">
    <name type="scientific">Tanacetum cinerariifolium</name>
    <name type="common">Dalmatian daisy</name>
    <name type="synonym">Chrysanthemum cinerariifolium</name>
    <dbReference type="NCBI Taxonomy" id="118510"/>
    <lineage>
        <taxon>Eukaryota</taxon>
        <taxon>Viridiplantae</taxon>
        <taxon>Streptophyta</taxon>
        <taxon>Embryophyta</taxon>
        <taxon>Tracheophyta</taxon>
        <taxon>Spermatophyta</taxon>
        <taxon>Magnoliopsida</taxon>
        <taxon>eudicotyledons</taxon>
        <taxon>Gunneridae</taxon>
        <taxon>Pentapetalae</taxon>
        <taxon>asterids</taxon>
        <taxon>campanulids</taxon>
        <taxon>Asterales</taxon>
        <taxon>Asteraceae</taxon>
        <taxon>Asteroideae</taxon>
        <taxon>Anthemideae</taxon>
        <taxon>Anthemidinae</taxon>
        <taxon>Tanacetum</taxon>
    </lineage>
</organism>
<reference evidence="1" key="1">
    <citation type="journal article" date="2019" name="Sci. Rep.">
        <title>Draft genome of Tanacetum cinerariifolium, the natural source of mosquito coil.</title>
        <authorList>
            <person name="Yamashiro T."/>
            <person name="Shiraishi A."/>
            <person name="Satake H."/>
            <person name="Nakayama K."/>
        </authorList>
    </citation>
    <scope>NUCLEOTIDE SEQUENCE</scope>
</reference>
<dbReference type="AlphaFoldDB" id="A0A699SS05"/>
<name>A0A699SS05_TANCI</name>
<feature type="non-terminal residue" evidence="1">
    <location>
        <position position="1"/>
    </location>
</feature>
<accession>A0A699SS05</accession>
<dbReference type="EMBL" id="BKCJ011180798">
    <property type="protein sequence ID" value="GFC99797.1"/>
    <property type="molecule type" value="Genomic_DNA"/>
</dbReference>
<proteinExistence type="predicted"/>
<evidence type="ECO:0000313" key="1">
    <source>
        <dbReference type="EMBL" id="GFC99797.1"/>
    </source>
</evidence>
<comment type="caution">
    <text evidence="1">The sequence shown here is derived from an EMBL/GenBank/DDBJ whole genome shotgun (WGS) entry which is preliminary data.</text>
</comment>